<keyword evidence="1" id="KW-0472">Membrane</keyword>
<evidence type="ECO:0008006" key="4">
    <source>
        <dbReference type="Google" id="ProtNLM"/>
    </source>
</evidence>
<name>A0ABP6QGK0_9ACTN</name>
<evidence type="ECO:0000256" key="1">
    <source>
        <dbReference type="SAM" id="Phobius"/>
    </source>
</evidence>
<dbReference type="InterPro" id="IPR004676">
    <property type="entry name" value="Cd-R_transporter"/>
</dbReference>
<sequence length="161" mass="16262">MRVTGGPALEVRIRTALARRSWRFGNAEDGPTEGGGDDQAAGRFSVVDGILGTVVTAAGMFAGTNVDDIIVLTVLFLASRAGGVPRPWRIWGGQYVGIAVLVLVSVVAALGLTIVPDDRVGLLGLVPFALGVKGLVAAVRARGGGRDASSAVATGLLSVAG</sequence>
<organism evidence="2 3">
    <name type="scientific">Actinocorallia longicatena</name>
    <dbReference type="NCBI Taxonomy" id="111803"/>
    <lineage>
        <taxon>Bacteria</taxon>
        <taxon>Bacillati</taxon>
        <taxon>Actinomycetota</taxon>
        <taxon>Actinomycetes</taxon>
        <taxon>Streptosporangiales</taxon>
        <taxon>Thermomonosporaceae</taxon>
        <taxon>Actinocorallia</taxon>
    </lineage>
</organism>
<dbReference type="Proteomes" id="UP001501237">
    <property type="component" value="Unassembled WGS sequence"/>
</dbReference>
<feature type="transmembrane region" description="Helical" evidence="1">
    <location>
        <begin position="90"/>
        <end position="114"/>
    </location>
</feature>
<gene>
    <name evidence="2" type="ORF">GCM10010468_54250</name>
</gene>
<feature type="transmembrane region" description="Helical" evidence="1">
    <location>
        <begin position="50"/>
        <end position="78"/>
    </location>
</feature>
<dbReference type="EMBL" id="BAAAUV010000015">
    <property type="protein sequence ID" value="GAA3226122.1"/>
    <property type="molecule type" value="Genomic_DNA"/>
</dbReference>
<evidence type="ECO:0000313" key="3">
    <source>
        <dbReference type="Proteomes" id="UP001501237"/>
    </source>
</evidence>
<accession>A0ABP6QGK0</accession>
<proteinExistence type="predicted"/>
<protein>
    <recommendedName>
        <fullName evidence="4">Cadmium resistance transporter</fullName>
    </recommendedName>
</protein>
<keyword evidence="1" id="KW-0812">Transmembrane</keyword>
<dbReference type="Pfam" id="PF03596">
    <property type="entry name" value="Cad"/>
    <property type="match status" value="1"/>
</dbReference>
<feature type="transmembrane region" description="Helical" evidence="1">
    <location>
        <begin position="120"/>
        <end position="139"/>
    </location>
</feature>
<keyword evidence="3" id="KW-1185">Reference proteome</keyword>
<evidence type="ECO:0000313" key="2">
    <source>
        <dbReference type="EMBL" id="GAA3226122.1"/>
    </source>
</evidence>
<comment type="caution">
    <text evidence="2">The sequence shown here is derived from an EMBL/GenBank/DDBJ whole genome shotgun (WGS) entry which is preliminary data.</text>
</comment>
<keyword evidence="1" id="KW-1133">Transmembrane helix</keyword>
<reference evidence="3" key="1">
    <citation type="journal article" date="2019" name="Int. J. Syst. Evol. Microbiol.">
        <title>The Global Catalogue of Microorganisms (GCM) 10K type strain sequencing project: providing services to taxonomists for standard genome sequencing and annotation.</title>
        <authorList>
            <consortium name="The Broad Institute Genomics Platform"/>
            <consortium name="The Broad Institute Genome Sequencing Center for Infectious Disease"/>
            <person name="Wu L."/>
            <person name="Ma J."/>
        </authorList>
    </citation>
    <scope>NUCLEOTIDE SEQUENCE [LARGE SCALE GENOMIC DNA]</scope>
    <source>
        <strain evidence="3">JCM 9377</strain>
    </source>
</reference>